<dbReference type="Proteomes" id="UP000828390">
    <property type="component" value="Unassembled WGS sequence"/>
</dbReference>
<comment type="caution">
    <text evidence="1">The sequence shown here is derived from an EMBL/GenBank/DDBJ whole genome shotgun (WGS) entry which is preliminary data.</text>
</comment>
<name>A0A9D4GJA7_DREPO</name>
<sequence length="97" mass="10909">MQQLEVAHYFCLQRALGLPNLTCSDMVLGLAGVTSIKALINLQKLAFRGSLCHVRTDEPCHNYAIHSKTVSVRLVRKPKNRFHSRYCENSAETSPSH</sequence>
<reference evidence="1" key="1">
    <citation type="journal article" date="2019" name="bioRxiv">
        <title>The Genome of the Zebra Mussel, Dreissena polymorpha: A Resource for Invasive Species Research.</title>
        <authorList>
            <person name="McCartney M.A."/>
            <person name="Auch B."/>
            <person name="Kono T."/>
            <person name="Mallez S."/>
            <person name="Zhang Y."/>
            <person name="Obille A."/>
            <person name="Becker A."/>
            <person name="Abrahante J.E."/>
            <person name="Garbe J."/>
            <person name="Badalamenti J.P."/>
            <person name="Herman A."/>
            <person name="Mangelson H."/>
            <person name="Liachko I."/>
            <person name="Sullivan S."/>
            <person name="Sone E.D."/>
            <person name="Koren S."/>
            <person name="Silverstein K.A.T."/>
            <person name="Beckman K.B."/>
            <person name="Gohl D.M."/>
        </authorList>
    </citation>
    <scope>NUCLEOTIDE SEQUENCE</scope>
    <source>
        <strain evidence="1">Duluth1</strain>
        <tissue evidence="1">Whole animal</tissue>
    </source>
</reference>
<protein>
    <submittedName>
        <fullName evidence="1">Uncharacterized protein</fullName>
    </submittedName>
</protein>
<accession>A0A9D4GJA7</accession>
<evidence type="ECO:0000313" key="1">
    <source>
        <dbReference type="EMBL" id="KAH3818140.1"/>
    </source>
</evidence>
<dbReference type="EMBL" id="JAIWYP010000005">
    <property type="protein sequence ID" value="KAH3818140.1"/>
    <property type="molecule type" value="Genomic_DNA"/>
</dbReference>
<organism evidence="1 2">
    <name type="scientific">Dreissena polymorpha</name>
    <name type="common">Zebra mussel</name>
    <name type="synonym">Mytilus polymorpha</name>
    <dbReference type="NCBI Taxonomy" id="45954"/>
    <lineage>
        <taxon>Eukaryota</taxon>
        <taxon>Metazoa</taxon>
        <taxon>Spiralia</taxon>
        <taxon>Lophotrochozoa</taxon>
        <taxon>Mollusca</taxon>
        <taxon>Bivalvia</taxon>
        <taxon>Autobranchia</taxon>
        <taxon>Heteroconchia</taxon>
        <taxon>Euheterodonta</taxon>
        <taxon>Imparidentia</taxon>
        <taxon>Neoheterodontei</taxon>
        <taxon>Myida</taxon>
        <taxon>Dreissenoidea</taxon>
        <taxon>Dreissenidae</taxon>
        <taxon>Dreissena</taxon>
    </lineage>
</organism>
<evidence type="ECO:0000313" key="2">
    <source>
        <dbReference type="Proteomes" id="UP000828390"/>
    </source>
</evidence>
<dbReference type="AlphaFoldDB" id="A0A9D4GJA7"/>
<gene>
    <name evidence="1" type="ORF">DPMN_119736</name>
</gene>
<proteinExistence type="predicted"/>
<reference evidence="1" key="2">
    <citation type="submission" date="2020-11" db="EMBL/GenBank/DDBJ databases">
        <authorList>
            <person name="McCartney M.A."/>
            <person name="Auch B."/>
            <person name="Kono T."/>
            <person name="Mallez S."/>
            <person name="Becker A."/>
            <person name="Gohl D.M."/>
            <person name="Silverstein K.A.T."/>
            <person name="Koren S."/>
            <person name="Bechman K.B."/>
            <person name="Herman A."/>
            <person name="Abrahante J.E."/>
            <person name="Garbe J."/>
        </authorList>
    </citation>
    <scope>NUCLEOTIDE SEQUENCE</scope>
    <source>
        <strain evidence="1">Duluth1</strain>
        <tissue evidence="1">Whole animal</tissue>
    </source>
</reference>
<keyword evidence="2" id="KW-1185">Reference proteome</keyword>